<proteinExistence type="predicted"/>
<dbReference type="InterPro" id="IPR036412">
    <property type="entry name" value="HAD-like_sf"/>
</dbReference>
<keyword evidence="2" id="KW-0378">Hydrolase</keyword>
<dbReference type="EMBL" id="JBHSHD010000008">
    <property type="protein sequence ID" value="MFC4821040.1"/>
    <property type="molecule type" value="Genomic_DNA"/>
</dbReference>
<evidence type="ECO:0000256" key="1">
    <source>
        <dbReference type="SAM" id="Phobius"/>
    </source>
</evidence>
<evidence type="ECO:0000313" key="3">
    <source>
        <dbReference type="Proteomes" id="UP001595886"/>
    </source>
</evidence>
<dbReference type="GO" id="GO:0016787">
    <property type="term" value="F:hydrolase activity"/>
    <property type="evidence" value="ECO:0007669"/>
    <property type="project" value="UniProtKB-KW"/>
</dbReference>
<keyword evidence="1" id="KW-0472">Membrane</keyword>
<gene>
    <name evidence="2" type="ORF">ACFO6Q_11945</name>
</gene>
<dbReference type="InterPro" id="IPR023214">
    <property type="entry name" value="HAD_sf"/>
</dbReference>
<keyword evidence="3" id="KW-1185">Reference proteome</keyword>
<dbReference type="Gene3D" id="1.20.1440.100">
    <property type="entry name" value="SG protein - dephosphorylation function"/>
    <property type="match status" value="1"/>
</dbReference>
<comment type="caution">
    <text evidence="2">The sequence shown here is derived from an EMBL/GenBank/DDBJ whole genome shotgun (WGS) entry which is preliminary data.</text>
</comment>
<dbReference type="RefSeq" id="WP_380021289.1">
    <property type="nucleotide sequence ID" value="NZ_JBHSHD010000008.1"/>
</dbReference>
<keyword evidence="1" id="KW-0812">Transmembrane</keyword>
<reference evidence="3" key="1">
    <citation type="journal article" date="2019" name="Int. J. Syst. Evol. Microbiol.">
        <title>The Global Catalogue of Microorganisms (GCM) 10K type strain sequencing project: providing services to taxonomists for standard genome sequencing and annotation.</title>
        <authorList>
            <consortium name="The Broad Institute Genomics Platform"/>
            <consortium name="The Broad Institute Genome Sequencing Center for Infectious Disease"/>
            <person name="Wu L."/>
            <person name="Ma J."/>
        </authorList>
    </citation>
    <scope>NUCLEOTIDE SEQUENCE [LARGE SCALE GENOMIC DNA]</scope>
    <source>
        <strain evidence="3">CCUG 30340</strain>
    </source>
</reference>
<protein>
    <submittedName>
        <fullName evidence="2">HAD family hydrolase</fullName>
    </submittedName>
</protein>
<dbReference type="Gene3D" id="3.40.50.1000">
    <property type="entry name" value="HAD superfamily/HAD-like"/>
    <property type="match status" value="1"/>
</dbReference>
<name>A0ABV9QVH8_9GAMM</name>
<accession>A0ABV9QVH8</accession>
<evidence type="ECO:0000313" key="2">
    <source>
        <dbReference type="EMBL" id="MFC4821040.1"/>
    </source>
</evidence>
<dbReference type="Pfam" id="PF12710">
    <property type="entry name" value="HAD"/>
    <property type="match status" value="1"/>
</dbReference>
<sequence>MTDPTVAGAPPRVVLFDFDGVIVRGDSFARFVRERYVRAWWRAVALLPAAPFLLAMAATRGGRRRVLRAVVGWAFAGIGEDRYRVLAQAFGRTFARDARNVVRAACSALNAHRHAGDRVLVVTGCEQTLARAILDELGFAGVEVLGSTFVRGRLGMRLAQHNIHLRKAHRLAVHGIRPPWERVYSDSHHDLPILAAAREAVLVNPDRTTLARVSARLGRRLSVVQW</sequence>
<keyword evidence="1" id="KW-1133">Transmembrane helix</keyword>
<organism evidence="2 3">
    <name type="scientific">Dokdonella ginsengisoli</name>
    <dbReference type="NCBI Taxonomy" id="363846"/>
    <lineage>
        <taxon>Bacteria</taxon>
        <taxon>Pseudomonadati</taxon>
        <taxon>Pseudomonadota</taxon>
        <taxon>Gammaproteobacteria</taxon>
        <taxon>Lysobacterales</taxon>
        <taxon>Rhodanobacteraceae</taxon>
        <taxon>Dokdonella</taxon>
    </lineage>
</organism>
<feature type="transmembrane region" description="Helical" evidence="1">
    <location>
        <begin position="39"/>
        <end position="58"/>
    </location>
</feature>
<dbReference type="Proteomes" id="UP001595886">
    <property type="component" value="Unassembled WGS sequence"/>
</dbReference>
<dbReference type="SUPFAM" id="SSF56784">
    <property type="entry name" value="HAD-like"/>
    <property type="match status" value="1"/>
</dbReference>